<gene>
    <name evidence="2" type="ORF">GCM10008917_23690</name>
</gene>
<feature type="transmembrane region" description="Helical" evidence="1">
    <location>
        <begin position="12"/>
        <end position="36"/>
    </location>
</feature>
<reference evidence="2 3" key="1">
    <citation type="journal article" date="2019" name="Int. J. Syst. Evol. Microbiol.">
        <title>The Global Catalogue of Microorganisms (GCM) 10K type strain sequencing project: providing services to taxonomists for standard genome sequencing and annotation.</title>
        <authorList>
            <consortium name="The Broad Institute Genomics Platform"/>
            <consortium name="The Broad Institute Genome Sequencing Center for Infectious Disease"/>
            <person name="Wu L."/>
            <person name="Ma J."/>
        </authorList>
    </citation>
    <scope>NUCLEOTIDE SEQUENCE [LARGE SCALE GENOMIC DNA]</scope>
    <source>
        <strain evidence="2 3">JCM 6486</strain>
    </source>
</reference>
<proteinExistence type="predicted"/>
<evidence type="ECO:0000313" key="2">
    <source>
        <dbReference type="EMBL" id="GAA0865599.1"/>
    </source>
</evidence>
<keyword evidence="3" id="KW-1185">Reference proteome</keyword>
<evidence type="ECO:0000256" key="1">
    <source>
        <dbReference type="SAM" id="Phobius"/>
    </source>
</evidence>
<protein>
    <submittedName>
        <fullName evidence="2">Uncharacterized protein</fullName>
    </submittedName>
</protein>
<sequence>MINLSKNFKKYLIIIPIYFIYITVFELIIGCSFGDIWDDLLQKFGICKANNKHKLV</sequence>
<evidence type="ECO:0000313" key="3">
    <source>
        <dbReference type="Proteomes" id="UP001400965"/>
    </source>
</evidence>
<keyword evidence="1" id="KW-0812">Transmembrane</keyword>
<comment type="caution">
    <text evidence="2">The sequence shown here is derived from an EMBL/GenBank/DDBJ whole genome shotgun (WGS) entry which is preliminary data.</text>
</comment>
<dbReference type="EMBL" id="BAAACP010000016">
    <property type="protein sequence ID" value="GAA0865599.1"/>
    <property type="molecule type" value="Genomic_DNA"/>
</dbReference>
<name>A0ABN1M8E6_9FIRM</name>
<keyword evidence="1" id="KW-1133">Transmembrane helix</keyword>
<dbReference type="RefSeq" id="WP_346046274.1">
    <property type="nucleotide sequence ID" value="NZ_BAAACP010000016.1"/>
</dbReference>
<dbReference type="Proteomes" id="UP001400965">
    <property type="component" value="Unassembled WGS sequence"/>
</dbReference>
<organism evidence="2 3">
    <name type="scientific">Paraclostridium tenue</name>
    <dbReference type="NCBI Taxonomy" id="1737"/>
    <lineage>
        <taxon>Bacteria</taxon>
        <taxon>Bacillati</taxon>
        <taxon>Bacillota</taxon>
        <taxon>Clostridia</taxon>
        <taxon>Peptostreptococcales</taxon>
        <taxon>Peptostreptococcaceae</taxon>
        <taxon>Paraclostridium</taxon>
    </lineage>
</organism>
<accession>A0ABN1M8E6</accession>
<keyword evidence="1" id="KW-0472">Membrane</keyword>